<organism evidence="2 4">
    <name type="scientific">Anaerohalosphaera lusitana</name>
    <dbReference type="NCBI Taxonomy" id="1936003"/>
    <lineage>
        <taxon>Bacteria</taxon>
        <taxon>Pseudomonadati</taxon>
        <taxon>Planctomycetota</taxon>
        <taxon>Phycisphaerae</taxon>
        <taxon>Sedimentisphaerales</taxon>
        <taxon>Anaerohalosphaeraceae</taxon>
        <taxon>Anaerohalosphaera</taxon>
    </lineage>
</organism>
<accession>A0A1U9NQ03</accession>
<dbReference type="Proteomes" id="UP000189674">
    <property type="component" value="Chromosome"/>
</dbReference>
<dbReference type="KEGG" id="alus:STSP2_02885"/>
<feature type="domain" description="ISXO2-like transposase" evidence="1">
    <location>
        <begin position="71"/>
        <end position="213"/>
    </location>
</feature>
<dbReference type="InterPro" id="IPR024445">
    <property type="entry name" value="Tnp_ISXO2-like"/>
</dbReference>
<dbReference type="SMART" id="SM01126">
    <property type="entry name" value="DDE_Tnp_IS1595"/>
    <property type="match status" value="1"/>
</dbReference>
<evidence type="ECO:0000259" key="1">
    <source>
        <dbReference type="SMART" id="SM01126"/>
    </source>
</evidence>
<dbReference type="AlphaFoldDB" id="A0A1U9NQ03"/>
<dbReference type="EMBL" id="CP019791">
    <property type="protein sequence ID" value="AQT70301.1"/>
    <property type="molecule type" value="Genomic_DNA"/>
</dbReference>
<dbReference type="EMBL" id="CP019791">
    <property type="protein sequence ID" value="AQT69690.1"/>
    <property type="molecule type" value="Genomic_DNA"/>
</dbReference>
<dbReference type="InterPro" id="IPR053164">
    <property type="entry name" value="IS1016-like_transposase"/>
</dbReference>
<protein>
    <submittedName>
        <fullName evidence="2">Transposase</fullName>
    </submittedName>
</protein>
<sequence length="232" mass="26938">MALSYYPTMINKYKKRSKISEAKFRQIVKLFALDIEATKIAELTGLSRKTINTILYKIRIRIAEYCQQQSPFDVGEIEIDESYFGARRVRGVRGRGAKGKHIVFGLIKRGGKVYTQVVRNCSKSTLMPIIKQKVDKDSIVYTDGFKTYDGLVDFGYKKHYRVKHGENEFAEGHNHINGIENFWAIAKGRLNKFRGISKGTFALHLKECEFRFNHRHDDLYKLLLKILRKNPI</sequence>
<dbReference type="STRING" id="1936003.STSP2_02885"/>
<reference evidence="4" key="2">
    <citation type="submission" date="2017-02" db="EMBL/GenBank/DDBJ databases">
        <title>Comparative genomics and description of representatives of a novel lineage of planctomycetes thriving in anoxic sediments.</title>
        <authorList>
            <person name="Spring S."/>
            <person name="Bunk B."/>
            <person name="Sproer C."/>
        </authorList>
    </citation>
    <scope>NUCLEOTIDE SEQUENCE [LARGE SCALE GENOMIC DNA]</scope>
    <source>
        <strain evidence="4">ST-NAGAB-D1</strain>
    </source>
</reference>
<evidence type="ECO:0000313" key="3">
    <source>
        <dbReference type="EMBL" id="AQT70301.1"/>
    </source>
</evidence>
<name>A0A1U9NQ03_9BACT</name>
<keyword evidence="4" id="KW-1185">Reference proteome</keyword>
<evidence type="ECO:0000313" key="4">
    <source>
        <dbReference type="Proteomes" id="UP000189674"/>
    </source>
</evidence>
<dbReference type="NCBIfam" id="NF033547">
    <property type="entry name" value="transpos_IS1595"/>
    <property type="match status" value="1"/>
</dbReference>
<reference evidence="2" key="1">
    <citation type="submission" date="2017-02" db="EMBL/GenBank/DDBJ databases">
        <title>Comparative genomics and description of representatives of a novel lineage of planctomycetes thriving in anoxic sediments.</title>
        <authorList>
            <person name="Spring S."/>
            <person name="Bunk B."/>
            <person name="Sproer C."/>
            <person name="Klenk H.-P."/>
        </authorList>
    </citation>
    <scope>NUCLEOTIDE SEQUENCE [LARGE SCALE GENOMIC DNA]</scope>
    <source>
        <strain evidence="2">ST-NAGAB-D1</strain>
    </source>
</reference>
<proteinExistence type="predicted"/>
<evidence type="ECO:0000313" key="2">
    <source>
        <dbReference type="EMBL" id="AQT69690.1"/>
    </source>
</evidence>
<dbReference type="PANTHER" id="PTHR47163:SF2">
    <property type="entry name" value="SI:DKEY-17M8.2"/>
    <property type="match status" value="1"/>
</dbReference>
<dbReference type="KEGG" id="alus:STSP2_03507"/>
<dbReference type="Pfam" id="PF12762">
    <property type="entry name" value="DDE_Tnp_IS1595"/>
    <property type="match status" value="1"/>
</dbReference>
<dbReference type="PANTHER" id="PTHR47163">
    <property type="entry name" value="DDE_TNP_IS1595 DOMAIN-CONTAINING PROTEIN"/>
    <property type="match status" value="1"/>
</dbReference>
<gene>
    <name evidence="2" type="ORF">STSP2_02885</name>
    <name evidence="3" type="ORF">STSP2_03507</name>
</gene>